<dbReference type="EMBL" id="MFBS01000030">
    <property type="protein sequence ID" value="OGE08911.1"/>
    <property type="molecule type" value="Genomic_DNA"/>
</dbReference>
<comment type="caution">
    <text evidence="1">The sequence shown here is derived from an EMBL/GenBank/DDBJ whole genome shotgun (WGS) entry which is preliminary data.</text>
</comment>
<gene>
    <name evidence="1" type="ORF">A3A60_00980</name>
</gene>
<dbReference type="STRING" id="1797729.A3A60_00980"/>
<evidence type="ECO:0000313" key="2">
    <source>
        <dbReference type="Proteomes" id="UP000179227"/>
    </source>
</evidence>
<dbReference type="Proteomes" id="UP000179227">
    <property type="component" value="Unassembled WGS sequence"/>
</dbReference>
<reference evidence="1 2" key="1">
    <citation type="journal article" date="2016" name="Nat. Commun.">
        <title>Thousands of microbial genomes shed light on interconnected biogeochemical processes in an aquifer system.</title>
        <authorList>
            <person name="Anantharaman K."/>
            <person name="Brown C.T."/>
            <person name="Hug L.A."/>
            <person name="Sharon I."/>
            <person name="Castelle C.J."/>
            <person name="Probst A.J."/>
            <person name="Thomas B.C."/>
            <person name="Singh A."/>
            <person name="Wilkins M.J."/>
            <person name="Karaoz U."/>
            <person name="Brodie E.L."/>
            <person name="Williams K.H."/>
            <person name="Hubbard S.S."/>
            <person name="Banfield J.F."/>
        </authorList>
    </citation>
    <scope>NUCLEOTIDE SEQUENCE [LARGE SCALE GENOMIC DNA]</scope>
</reference>
<protein>
    <submittedName>
        <fullName evidence="1">Uncharacterized protein</fullName>
    </submittedName>
</protein>
<accession>A0A1F5HXN5</accession>
<dbReference type="AlphaFoldDB" id="A0A1F5HXN5"/>
<name>A0A1F5HXN5_9BACT</name>
<evidence type="ECO:0000313" key="1">
    <source>
        <dbReference type="EMBL" id="OGE08911.1"/>
    </source>
</evidence>
<sequence>MTTPYFLWDYPLSEAQVNEILKGKDEVKKRWIATRILESARLDDVFKYLTLSEIKQLFPYLKMKKSVKKAWERALDAWSSGK</sequence>
<proteinExistence type="predicted"/>
<organism evidence="1 2">
    <name type="scientific">Candidatus Curtissbacteria bacterium RIFCSPLOWO2_01_FULL_42_26</name>
    <dbReference type="NCBI Taxonomy" id="1797729"/>
    <lineage>
        <taxon>Bacteria</taxon>
        <taxon>Candidatus Curtissiibacteriota</taxon>
    </lineage>
</organism>